<feature type="transmembrane region" description="Helical" evidence="1">
    <location>
        <begin position="38"/>
        <end position="58"/>
    </location>
</feature>
<name>A0AAN9FQI2_CROPI</name>
<dbReference type="Proteomes" id="UP001372338">
    <property type="component" value="Unassembled WGS sequence"/>
</dbReference>
<dbReference type="AlphaFoldDB" id="A0AAN9FQI2"/>
<gene>
    <name evidence="2" type="ORF">RIF29_17365</name>
</gene>
<dbReference type="EMBL" id="JAYWIO010000003">
    <property type="protein sequence ID" value="KAK7276228.1"/>
    <property type="molecule type" value="Genomic_DNA"/>
</dbReference>
<evidence type="ECO:0000256" key="1">
    <source>
        <dbReference type="SAM" id="Phobius"/>
    </source>
</evidence>
<keyword evidence="1" id="KW-0472">Membrane</keyword>
<keyword evidence="1" id="KW-1133">Transmembrane helix</keyword>
<proteinExistence type="predicted"/>
<keyword evidence="3" id="KW-1185">Reference proteome</keyword>
<accession>A0AAN9FQI2</accession>
<organism evidence="2 3">
    <name type="scientific">Crotalaria pallida</name>
    <name type="common">Smooth rattlebox</name>
    <name type="synonym">Crotalaria striata</name>
    <dbReference type="NCBI Taxonomy" id="3830"/>
    <lineage>
        <taxon>Eukaryota</taxon>
        <taxon>Viridiplantae</taxon>
        <taxon>Streptophyta</taxon>
        <taxon>Embryophyta</taxon>
        <taxon>Tracheophyta</taxon>
        <taxon>Spermatophyta</taxon>
        <taxon>Magnoliopsida</taxon>
        <taxon>eudicotyledons</taxon>
        <taxon>Gunneridae</taxon>
        <taxon>Pentapetalae</taxon>
        <taxon>rosids</taxon>
        <taxon>fabids</taxon>
        <taxon>Fabales</taxon>
        <taxon>Fabaceae</taxon>
        <taxon>Papilionoideae</taxon>
        <taxon>50 kb inversion clade</taxon>
        <taxon>genistoids sensu lato</taxon>
        <taxon>core genistoids</taxon>
        <taxon>Crotalarieae</taxon>
        <taxon>Crotalaria</taxon>
    </lineage>
</organism>
<protein>
    <submittedName>
        <fullName evidence="2">Uncharacterized protein</fullName>
    </submittedName>
</protein>
<sequence length="69" mass="7991">MILCLTSHPLVGSVCSPFYLILHTMFTKGIFYFHFYRILPSTPYTLVGLVCIIIFYFYSSETRIFGNPV</sequence>
<keyword evidence="1" id="KW-0812">Transmembrane</keyword>
<comment type="caution">
    <text evidence="2">The sequence shown here is derived from an EMBL/GenBank/DDBJ whole genome shotgun (WGS) entry which is preliminary data.</text>
</comment>
<feature type="transmembrane region" description="Helical" evidence="1">
    <location>
        <begin position="6"/>
        <end position="26"/>
    </location>
</feature>
<evidence type="ECO:0000313" key="2">
    <source>
        <dbReference type="EMBL" id="KAK7276228.1"/>
    </source>
</evidence>
<reference evidence="2 3" key="1">
    <citation type="submission" date="2024-01" db="EMBL/GenBank/DDBJ databases">
        <title>The genomes of 5 underutilized Papilionoideae crops provide insights into root nodulation and disease resistanc.</title>
        <authorList>
            <person name="Yuan L."/>
        </authorList>
    </citation>
    <scope>NUCLEOTIDE SEQUENCE [LARGE SCALE GENOMIC DNA]</scope>
    <source>
        <strain evidence="2">ZHUSHIDOU_FW_LH</strain>
        <tissue evidence="2">Leaf</tissue>
    </source>
</reference>
<evidence type="ECO:0000313" key="3">
    <source>
        <dbReference type="Proteomes" id="UP001372338"/>
    </source>
</evidence>